<evidence type="ECO:0000256" key="3">
    <source>
        <dbReference type="ARBA" id="ARBA00022723"/>
    </source>
</evidence>
<comment type="similarity">
    <text evidence="9">Belongs to the dethiobiotin synthetase family.</text>
</comment>
<organism evidence="10">
    <name type="scientific">Trichodesmium erythraeum (strain IMS101)</name>
    <dbReference type="NCBI Taxonomy" id="203124"/>
    <lineage>
        <taxon>Bacteria</taxon>
        <taxon>Bacillati</taxon>
        <taxon>Cyanobacteriota</taxon>
        <taxon>Cyanophyceae</taxon>
        <taxon>Oscillatoriophycideae</taxon>
        <taxon>Oscillatoriales</taxon>
        <taxon>Microcoleaceae</taxon>
        <taxon>Trichodesmium</taxon>
    </lineage>
</organism>
<evidence type="ECO:0000256" key="7">
    <source>
        <dbReference type="ARBA" id="ARBA00022842"/>
    </source>
</evidence>
<dbReference type="InterPro" id="IPR004472">
    <property type="entry name" value="DTB_synth_BioD"/>
</dbReference>
<reference evidence="10" key="1">
    <citation type="submission" date="2006-06" db="EMBL/GenBank/DDBJ databases">
        <title>Complete sequence of Trichodesmium erythraeum IMS101.</title>
        <authorList>
            <consortium name="US DOE Joint Genome Institute"/>
            <person name="Copeland A."/>
            <person name="Lucas S."/>
            <person name="Lapidus A."/>
            <person name="Barry K."/>
            <person name="Detter J.C."/>
            <person name="Glavina del Rio T."/>
            <person name="Hammon N."/>
            <person name="Israni S."/>
            <person name="Dalin E."/>
            <person name="Tice H."/>
            <person name="Pitluck S."/>
            <person name="Kiss H."/>
            <person name="Munk A.C."/>
            <person name="Brettin T."/>
            <person name="Bruce D."/>
            <person name="Han C."/>
            <person name="Tapia R."/>
            <person name="Gilna P."/>
            <person name="Schmutz J."/>
            <person name="Larimer F."/>
            <person name="Land M."/>
            <person name="Hauser L."/>
            <person name="Kyrpides N."/>
            <person name="Kim E."/>
            <person name="Richardson P."/>
        </authorList>
    </citation>
    <scope>NUCLEOTIDE SEQUENCE [LARGE SCALE GENOMIC DNA]</scope>
    <source>
        <strain evidence="10">IMS101</strain>
    </source>
</reference>
<comment type="catalytic activity">
    <reaction evidence="9">
        <text>(7R,8S)-7,8-diammoniononanoate + CO2 + ATP = (4R,5S)-dethiobiotin + ADP + phosphate + 3 H(+)</text>
        <dbReference type="Rhea" id="RHEA:15805"/>
        <dbReference type="ChEBI" id="CHEBI:15378"/>
        <dbReference type="ChEBI" id="CHEBI:16526"/>
        <dbReference type="ChEBI" id="CHEBI:30616"/>
        <dbReference type="ChEBI" id="CHEBI:43474"/>
        <dbReference type="ChEBI" id="CHEBI:149469"/>
        <dbReference type="ChEBI" id="CHEBI:149473"/>
        <dbReference type="ChEBI" id="CHEBI:456216"/>
        <dbReference type="EC" id="6.3.3.3"/>
    </reaction>
</comment>
<dbReference type="STRING" id="203124.Tery_1842"/>
<evidence type="ECO:0000256" key="2">
    <source>
        <dbReference type="ARBA" id="ARBA00022598"/>
    </source>
</evidence>
<feature type="active site" evidence="9">
    <location>
        <position position="51"/>
    </location>
</feature>
<keyword evidence="1 9" id="KW-0963">Cytoplasm</keyword>
<feature type="binding site" evidence="9">
    <location>
        <position position="120"/>
    </location>
    <ligand>
        <name>Mg(2+)</name>
        <dbReference type="ChEBI" id="CHEBI:18420"/>
    </ligand>
</feature>
<proteinExistence type="inferred from homology"/>
<feature type="binding site" evidence="9">
    <location>
        <position position="28"/>
    </location>
    <ligand>
        <name>Mg(2+)</name>
        <dbReference type="ChEBI" id="CHEBI:18420"/>
    </ligand>
</feature>
<dbReference type="AlphaFoldDB" id="Q114H6"/>
<dbReference type="GO" id="GO:0004141">
    <property type="term" value="F:dethiobiotin synthase activity"/>
    <property type="evidence" value="ECO:0007669"/>
    <property type="project" value="UniProtKB-UniRule"/>
</dbReference>
<dbReference type="HOGENOM" id="CLU_072551_3_1_3"/>
<feature type="binding site" evidence="9">
    <location>
        <begin position="24"/>
        <end position="29"/>
    </location>
    <ligand>
        <name>ATP</name>
        <dbReference type="ChEBI" id="CHEBI:30616"/>
    </ligand>
</feature>
<comment type="caution">
    <text evidence="9">Lacks conserved residue(s) required for the propagation of feature annotation.</text>
</comment>
<evidence type="ECO:0000256" key="5">
    <source>
        <dbReference type="ARBA" id="ARBA00022756"/>
    </source>
</evidence>
<dbReference type="eggNOG" id="COG0132">
    <property type="taxonomic scope" value="Bacteria"/>
</dbReference>
<comment type="catalytic activity">
    <reaction evidence="8">
        <text>(7R,8S)-8-amino-7-(carboxyamino)nonanoate + ATP = (4R,5S)-dethiobiotin + ADP + phosphate + H(+)</text>
        <dbReference type="Rhea" id="RHEA:63684"/>
        <dbReference type="ChEBI" id="CHEBI:15378"/>
        <dbReference type="ChEBI" id="CHEBI:30616"/>
        <dbReference type="ChEBI" id="CHEBI:43474"/>
        <dbReference type="ChEBI" id="CHEBI:149470"/>
        <dbReference type="ChEBI" id="CHEBI:149473"/>
        <dbReference type="ChEBI" id="CHEBI:456216"/>
    </reaction>
</comment>
<keyword evidence="4 9" id="KW-0547">Nucleotide-binding</keyword>
<dbReference type="CDD" id="cd03109">
    <property type="entry name" value="DTBS"/>
    <property type="match status" value="1"/>
</dbReference>
<feature type="binding site" evidence="9">
    <location>
        <position position="59"/>
    </location>
    <ligand>
        <name>ATP</name>
        <dbReference type="ChEBI" id="CHEBI:30616"/>
    </ligand>
</feature>
<keyword evidence="3 9" id="KW-0479">Metal-binding</keyword>
<dbReference type="PANTHER" id="PTHR43210">
    <property type="entry name" value="DETHIOBIOTIN SYNTHETASE"/>
    <property type="match status" value="1"/>
</dbReference>
<evidence type="ECO:0000256" key="8">
    <source>
        <dbReference type="ARBA" id="ARBA00047386"/>
    </source>
</evidence>
<sequence length="244" mass="27105">MNNYQSNLPINTLKELLITGTDTDAGKTILTIALAAYWQTYYKNQKLALFKPIQTGIGDRELYTQLFSLEQSLDEINPLWYKTPVAPPVASEKEGRLIQLDKIWSTFTTLREQKDFVLVEGLGGLGSPVTKELTVADIARDWDLPTILVVPIKLGAIAQTVANVALARQMKVNLRGIILNCIKPCSEQEIADWTPVDLIESLTQMQVCGIIPHLKDITDLDKLAKAASNLDLEKFLPVVSKVKS</sequence>
<feature type="binding site" evidence="9">
    <location>
        <begin position="212"/>
        <end position="214"/>
    </location>
    <ligand>
        <name>ATP</name>
        <dbReference type="ChEBI" id="CHEBI:30616"/>
    </ligand>
</feature>
<dbReference type="HAMAP" id="MF_00336">
    <property type="entry name" value="BioD"/>
    <property type="match status" value="1"/>
</dbReference>
<comment type="cofactor">
    <cofactor evidence="9">
        <name>Mg(2+)</name>
        <dbReference type="ChEBI" id="CHEBI:18420"/>
    </cofactor>
</comment>
<accession>Q114H6</accession>
<keyword evidence="5 9" id="KW-0093">Biotin biosynthesis</keyword>
<dbReference type="GO" id="GO:0000287">
    <property type="term" value="F:magnesium ion binding"/>
    <property type="evidence" value="ECO:0007669"/>
    <property type="project" value="UniProtKB-UniRule"/>
</dbReference>
<feature type="binding site" evidence="9">
    <location>
        <begin position="120"/>
        <end position="123"/>
    </location>
    <ligand>
        <name>ATP</name>
        <dbReference type="ChEBI" id="CHEBI:30616"/>
    </ligand>
</feature>
<dbReference type="EC" id="6.3.3.3" evidence="9"/>
<comment type="pathway">
    <text evidence="9">Cofactor biosynthesis; biotin biosynthesis; biotin from 7,8-diaminononanoate: step 1/2.</text>
</comment>
<dbReference type="NCBIfam" id="TIGR00347">
    <property type="entry name" value="bioD"/>
    <property type="match status" value="1"/>
</dbReference>
<dbReference type="GO" id="GO:0009102">
    <property type="term" value="P:biotin biosynthetic process"/>
    <property type="evidence" value="ECO:0007669"/>
    <property type="project" value="UniProtKB-UniRule"/>
</dbReference>
<name>Q114H6_TRIEI</name>
<dbReference type="Gene3D" id="3.40.50.300">
    <property type="entry name" value="P-loop containing nucleotide triphosphate hydrolases"/>
    <property type="match status" value="1"/>
</dbReference>
<evidence type="ECO:0000313" key="10">
    <source>
        <dbReference type="EMBL" id="ABG51098.1"/>
    </source>
</evidence>
<dbReference type="PIRSF" id="PIRSF006755">
    <property type="entry name" value="DTB_synth"/>
    <property type="match status" value="1"/>
</dbReference>
<dbReference type="GO" id="GO:0005524">
    <property type="term" value="F:ATP binding"/>
    <property type="evidence" value="ECO:0007669"/>
    <property type="project" value="UniProtKB-UniRule"/>
</dbReference>
<protein>
    <recommendedName>
        <fullName evidence="9">ATP-dependent dethiobiotin synthetase BioD</fullName>
        <ecNumber evidence="9">6.3.3.3</ecNumber>
    </recommendedName>
    <alternativeName>
        <fullName evidence="9">DTB synthetase</fullName>
        <shortName evidence="9">DTBS</shortName>
    </alternativeName>
    <alternativeName>
        <fullName evidence="9">Dethiobiotin synthase</fullName>
    </alternativeName>
</protein>
<dbReference type="SUPFAM" id="SSF52540">
    <property type="entry name" value="P-loop containing nucleoside triphosphate hydrolases"/>
    <property type="match status" value="1"/>
</dbReference>
<dbReference type="RefSeq" id="WP_011611473.1">
    <property type="nucleotide sequence ID" value="NC_008312.1"/>
</dbReference>
<dbReference type="UniPathway" id="UPA00078">
    <property type="reaction ID" value="UER00161"/>
</dbReference>
<keyword evidence="6 9" id="KW-0067">ATP-binding</keyword>
<comment type="subcellular location">
    <subcellularLocation>
        <location evidence="9">Cytoplasm</location>
    </subcellularLocation>
</comment>
<feature type="binding site" evidence="9">
    <location>
        <begin position="180"/>
        <end position="181"/>
    </location>
    <ligand>
        <name>ATP</name>
        <dbReference type="ChEBI" id="CHEBI:30616"/>
    </ligand>
</feature>
<dbReference type="InterPro" id="IPR027417">
    <property type="entry name" value="P-loop_NTPase"/>
</dbReference>
<dbReference type="GO" id="GO:0005829">
    <property type="term" value="C:cytosol"/>
    <property type="evidence" value="ECO:0007669"/>
    <property type="project" value="TreeGrafter"/>
</dbReference>
<keyword evidence="2 9" id="KW-0436">Ligase</keyword>
<dbReference type="Pfam" id="PF13500">
    <property type="entry name" value="AAA_26"/>
    <property type="match status" value="1"/>
</dbReference>
<feature type="binding site" evidence="9">
    <location>
        <position position="59"/>
    </location>
    <ligand>
        <name>Mg(2+)</name>
        <dbReference type="ChEBI" id="CHEBI:18420"/>
    </ligand>
</feature>
<dbReference type="KEGG" id="ter:Tery_1842"/>
<gene>
    <name evidence="9" type="primary">bioD</name>
    <name evidence="10" type="ordered locus">Tery_1842</name>
</gene>
<keyword evidence="7 9" id="KW-0460">Magnesium</keyword>
<feature type="binding site" evidence="9">
    <location>
        <position position="55"/>
    </location>
    <ligand>
        <name>substrate</name>
    </ligand>
</feature>
<evidence type="ECO:0000256" key="4">
    <source>
        <dbReference type="ARBA" id="ARBA00022741"/>
    </source>
</evidence>
<evidence type="ECO:0000256" key="9">
    <source>
        <dbReference type="HAMAP-Rule" id="MF_00336"/>
    </source>
</evidence>
<evidence type="ECO:0000256" key="6">
    <source>
        <dbReference type="ARBA" id="ARBA00022840"/>
    </source>
</evidence>
<comment type="subunit">
    <text evidence="9">Homodimer.</text>
</comment>
<evidence type="ECO:0000256" key="1">
    <source>
        <dbReference type="ARBA" id="ARBA00022490"/>
    </source>
</evidence>
<dbReference type="EMBL" id="CP000393">
    <property type="protein sequence ID" value="ABG51098.1"/>
    <property type="molecule type" value="Genomic_DNA"/>
</dbReference>
<dbReference type="PANTHER" id="PTHR43210:SF2">
    <property type="entry name" value="ATP-DEPENDENT DETHIOBIOTIN SYNTHETASE BIOD 2"/>
    <property type="match status" value="1"/>
</dbReference>
<comment type="function">
    <text evidence="9">Catalyzes a mechanistically unusual reaction, the ATP-dependent insertion of CO2 between the N7 and N8 nitrogen atoms of 7,8-diaminopelargonic acid (DAPA, also called 7,8-diammoniononanoate) to form a ureido ring.</text>
</comment>